<gene>
    <name evidence="13" type="ORF">A3F61_01780</name>
</gene>
<proteinExistence type="inferred from homology"/>
<feature type="transmembrane region" description="Helical" evidence="11">
    <location>
        <begin position="274"/>
        <end position="296"/>
    </location>
</feature>
<dbReference type="InterPro" id="IPR004387">
    <property type="entry name" value="Pept_M50_Zn"/>
</dbReference>
<keyword evidence="6 11" id="KW-0378">Hydrolase</keyword>
<dbReference type="NCBIfam" id="TIGR00054">
    <property type="entry name" value="RIP metalloprotease RseP"/>
    <property type="match status" value="1"/>
</dbReference>
<dbReference type="GO" id="GO:0016020">
    <property type="term" value="C:membrane"/>
    <property type="evidence" value="ECO:0007669"/>
    <property type="project" value="UniProtKB-SubCell"/>
</dbReference>
<dbReference type="GO" id="GO:0046872">
    <property type="term" value="F:metal ion binding"/>
    <property type="evidence" value="ECO:0007669"/>
    <property type="project" value="UniProtKB-KW"/>
</dbReference>
<dbReference type="CDD" id="cd06163">
    <property type="entry name" value="S2P-M50_PDZ_RseP-like"/>
    <property type="match status" value="1"/>
</dbReference>
<evidence type="ECO:0000256" key="1">
    <source>
        <dbReference type="ARBA" id="ARBA00001947"/>
    </source>
</evidence>
<feature type="transmembrane region" description="Helical" evidence="11">
    <location>
        <begin position="91"/>
        <end position="115"/>
    </location>
</feature>
<feature type="transmembrane region" description="Helical" evidence="11">
    <location>
        <begin position="324"/>
        <end position="345"/>
    </location>
</feature>
<comment type="subcellular location">
    <subcellularLocation>
        <location evidence="2">Membrane</location>
        <topology evidence="2">Multi-pass membrane protein</topology>
    </subcellularLocation>
</comment>
<keyword evidence="9 11" id="KW-0482">Metalloprotease</keyword>
<dbReference type="InterPro" id="IPR008915">
    <property type="entry name" value="Peptidase_M50"/>
</dbReference>
<dbReference type="InterPro" id="IPR041489">
    <property type="entry name" value="PDZ_6"/>
</dbReference>
<keyword evidence="5 11" id="KW-0812">Transmembrane</keyword>
<evidence type="ECO:0000256" key="5">
    <source>
        <dbReference type="ARBA" id="ARBA00022692"/>
    </source>
</evidence>
<keyword evidence="4 13" id="KW-0645">Protease</keyword>
<evidence type="ECO:0000256" key="2">
    <source>
        <dbReference type="ARBA" id="ARBA00004141"/>
    </source>
</evidence>
<dbReference type="GO" id="GO:0006508">
    <property type="term" value="P:proteolysis"/>
    <property type="evidence" value="ECO:0007669"/>
    <property type="project" value="UniProtKB-KW"/>
</dbReference>
<evidence type="ECO:0000256" key="9">
    <source>
        <dbReference type="ARBA" id="ARBA00023049"/>
    </source>
</evidence>
<evidence type="ECO:0000256" key="6">
    <source>
        <dbReference type="ARBA" id="ARBA00022801"/>
    </source>
</evidence>
<reference evidence="13 14" key="1">
    <citation type="journal article" date="2016" name="Nat. Commun.">
        <title>Thousands of microbial genomes shed light on interconnected biogeochemical processes in an aquifer system.</title>
        <authorList>
            <person name="Anantharaman K."/>
            <person name="Brown C.T."/>
            <person name="Hug L.A."/>
            <person name="Sharon I."/>
            <person name="Castelle C.J."/>
            <person name="Probst A.J."/>
            <person name="Thomas B.C."/>
            <person name="Singh A."/>
            <person name="Wilkins M.J."/>
            <person name="Karaoz U."/>
            <person name="Brodie E.L."/>
            <person name="Williams K.H."/>
            <person name="Hubbard S.S."/>
            <person name="Banfield J.F."/>
        </authorList>
    </citation>
    <scope>NUCLEOTIDE SEQUENCE [LARGE SCALE GENOMIC DNA]</scope>
</reference>
<accession>A0A1G1V8B3</accession>
<dbReference type="Pfam" id="PF02163">
    <property type="entry name" value="Peptidase_M50"/>
    <property type="match status" value="1"/>
</dbReference>
<dbReference type="EC" id="3.4.24.-" evidence="11"/>
<dbReference type="PANTHER" id="PTHR42837">
    <property type="entry name" value="REGULATOR OF SIGMA-E PROTEASE RSEP"/>
    <property type="match status" value="1"/>
</dbReference>
<feature type="domain" description="PDZ" evidence="12">
    <location>
        <begin position="112"/>
        <end position="180"/>
    </location>
</feature>
<dbReference type="Pfam" id="PF17820">
    <property type="entry name" value="PDZ_6"/>
    <property type="match status" value="1"/>
</dbReference>
<keyword evidence="8 11" id="KW-1133">Transmembrane helix</keyword>
<evidence type="ECO:0000259" key="12">
    <source>
        <dbReference type="SMART" id="SM00228"/>
    </source>
</evidence>
<keyword evidence="7 11" id="KW-0862">Zinc</keyword>
<evidence type="ECO:0000256" key="10">
    <source>
        <dbReference type="ARBA" id="ARBA00023136"/>
    </source>
</evidence>
<evidence type="ECO:0000256" key="7">
    <source>
        <dbReference type="ARBA" id="ARBA00022833"/>
    </source>
</evidence>
<dbReference type="Gene3D" id="2.30.42.10">
    <property type="match status" value="1"/>
</dbReference>
<dbReference type="SUPFAM" id="SSF50156">
    <property type="entry name" value="PDZ domain-like"/>
    <property type="match status" value="1"/>
</dbReference>
<evidence type="ECO:0000313" key="14">
    <source>
        <dbReference type="Proteomes" id="UP000178272"/>
    </source>
</evidence>
<dbReference type="STRING" id="1797517.A3F61_01780"/>
<evidence type="ECO:0000256" key="11">
    <source>
        <dbReference type="RuleBase" id="RU362031"/>
    </source>
</evidence>
<sequence length="355" mass="38508">MTPLIFLIVLSILIFVHELGHFIAARRSGVKVEEFGLGFPPRIWSRKRGDTVYSINALPIGGFVRLYGEEHSVEADKTQAYYHKGRLARTAIVVSGVLMNFLLAVFAFAAITWFVGVPRDLGHVKVLSVSENSPASQAGLLTDDTVVAVAGQNVVQTKEFIESVNNRRGKETELVVRRGSEEVKLKVTPRENPPQGQGALGVGITSSEIYNPPLAERPFVSLFEGFKQAIFWVKATVLGITDSLAKVFGGKAPEGLAGPIGIYQITEIAAGQGILALLSFIAILSVNLAVLNILPIPALDGGRLLFIGVEALFGRRVLPTFEKYAHRVGMLILLALIFLITLGDIKRLFSGGFNF</sequence>
<dbReference type="EMBL" id="MHCA01000034">
    <property type="protein sequence ID" value="OGY11603.1"/>
    <property type="molecule type" value="Genomic_DNA"/>
</dbReference>
<evidence type="ECO:0000256" key="3">
    <source>
        <dbReference type="ARBA" id="ARBA00007931"/>
    </source>
</evidence>
<evidence type="ECO:0000313" key="13">
    <source>
        <dbReference type="EMBL" id="OGY11603.1"/>
    </source>
</evidence>
<dbReference type="InterPro" id="IPR001478">
    <property type="entry name" value="PDZ"/>
</dbReference>
<dbReference type="PANTHER" id="PTHR42837:SF2">
    <property type="entry name" value="MEMBRANE METALLOPROTEASE ARASP2, CHLOROPLASTIC-RELATED"/>
    <property type="match status" value="1"/>
</dbReference>
<protein>
    <recommendedName>
        <fullName evidence="11">Zinc metalloprotease</fullName>
        <ecNumber evidence="11">3.4.24.-</ecNumber>
    </recommendedName>
</protein>
<evidence type="ECO:0000256" key="4">
    <source>
        <dbReference type="ARBA" id="ARBA00022670"/>
    </source>
</evidence>
<name>A0A1G1V8B3_9BACT</name>
<dbReference type="GO" id="GO:0004222">
    <property type="term" value="F:metalloendopeptidase activity"/>
    <property type="evidence" value="ECO:0007669"/>
    <property type="project" value="InterPro"/>
</dbReference>
<dbReference type="Proteomes" id="UP000178272">
    <property type="component" value="Unassembled WGS sequence"/>
</dbReference>
<evidence type="ECO:0000256" key="8">
    <source>
        <dbReference type="ARBA" id="ARBA00022989"/>
    </source>
</evidence>
<dbReference type="SMART" id="SM00228">
    <property type="entry name" value="PDZ"/>
    <property type="match status" value="1"/>
</dbReference>
<dbReference type="InterPro" id="IPR036034">
    <property type="entry name" value="PDZ_sf"/>
</dbReference>
<comment type="cofactor">
    <cofactor evidence="1 11">
        <name>Zn(2+)</name>
        <dbReference type="ChEBI" id="CHEBI:29105"/>
    </cofactor>
</comment>
<keyword evidence="10 11" id="KW-0472">Membrane</keyword>
<keyword evidence="11" id="KW-0479">Metal-binding</keyword>
<comment type="similarity">
    <text evidence="3 11">Belongs to the peptidase M50B family.</text>
</comment>
<dbReference type="AlphaFoldDB" id="A0A1G1V8B3"/>
<comment type="caution">
    <text evidence="13">The sequence shown here is derived from an EMBL/GenBank/DDBJ whole genome shotgun (WGS) entry which is preliminary data.</text>
</comment>
<organism evidence="13 14">
    <name type="scientific">Candidatus Blackburnbacteria bacterium RIFCSPHIGHO2_12_FULL_41_13b</name>
    <dbReference type="NCBI Taxonomy" id="1797517"/>
    <lineage>
        <taxon>Bacteria</taxon>
        <taxon>Candidatus Blackburniibacteriota</taxon>
    </lineage>
</organism>